<keyword evidence="5 6" id="KW-0949">S-adenosyl-L-methionine</keyword>
<dbReference type="NCBIfam" id="TIGR01934">
    <property type="entry name" value="MenG_MenH_UbiE"/>
    <property type="match status" value="1"/>
</dbReference>
<comment type="caution">
    <text evidence="6">Lacks conserved residue(s) required for the propagation of feature annotation.</text>
</comment>
<keyword evidence="2 6" id="KW-0489">Methyltransferase</keyword>
<evidence type="ECO:0000256" key="1">
    <source>
        <dbReference type="ARBA" id="ARBA00022428"/>
    </source>
</evidence>
<keyword evidence="3 6" id="KW-0808">Transferase</keyword>
<dbReference type="GO" id="GO:0008425">
    <property type="term" value="F:2-methoxy-6-polyprenyl-1,4-benzoquinol methyltransferase activity"/>
    <property type="evidence" value="ECO:0007669"/>
    <property type="project" value="UniProtKB-UniRule"/>
</dbReference>
<evidence type="ECO:0000256" key="6">
    <source>
        <dbReference type="HAMAP-Rule" id="MF_01813"/>
    </source>
</evidence>
<dbReference type="RefSeq" id="WP_246172074.1">
    <property type="nucleotide sequence ID" value="NZ_VITN01000003.1"/>
</dbReference>
<comment type="catalytic activity">
    <reaction evidence="6">
        <text>a 2-methoxy-6-(all-trans-polyprenyl)benzene-1,4-diol + S-adenosyl-L-methionine = a 5-methoxy-2-methyl-3-(all-trans-polyprenyl)benzene-1,4-diol + S-adenosyl-L-homocysteine + H(+)</text>
        <dbReference type="Rhea" id="RHEA:28286"/>
        <dbReference type="Rhea" id="RHEA-COMP:10858"/>
        <dbReference type="Rhea" id="RHEA-COMP:10859"/>
        <dbReference type="ChEBI" id="CHEBI:15378"/>
        <dbReference type="ChEBI" id="CHEBI:57856"/>
        <dbReference type="ChEBI" id="CHEBI:59789"/>
        <dbReference type="ChEBI" id="CHEBI:84166"/>
        <dbReference type="ChEBI" id="CHEBI:84167"/>
        <dbReference type="EC" id="2.1.1.201"/>
    </reaction>
</comment>
<dbReference type="GO" id="GO:0043770">
    <property type="term" value="F:demethylmenaquinone methyltransferase activity"/>
    <property type="evidence" value="ECO:0007669"/>
    <property type="project" value="UniProtKB-UniRule"/>
</dbReference>
<dbReference type="EC" id="2.1.1.163" evidence="6"/>
<dbReference type="UniPathway" id="UPA00079">
    <property type="reaction ID" value="UER00169"/>
</dbReference>
<comment type="pathway">
    <text evidence="6">Quinol/quinone metabolism; menaquinone biosynthesis; menaquinol from 1,4-dihydroxy-2-naphthoate: step 2/2.</text>
</comment>
<dbReference type="PROSITE" id="PS51608">
    <property type="entry name" value="SAM_MT_UBIE"/>
    <property type="match status" value="1"/>
</dbReference>
<accession>A0A560FM91</accession>
<evidence type="ECO:0000256" key="3">
    <source>
        <dbReference type="ARBA" id="ARBA00022679"/>
    </source>
</evidence>
<dbReference type="PROSITE" id="PS01183">
    <property type="entry name" value="UBIE_1"/>
    <property type="match status" value="1"/>
</dbReference>
<keyword evidence="1 6" id="KW-0474">Menaquinone biosynthesis</keyword>
<dbReference type="PANTHER" id="PTHR43591">
    <property type="entry name" value="METHYLTRANSFERASE"/>
    <property type="match status" value="1"/>
</dbReference>
<organism evidence="7 8">
    <name type="scientific">Nitrospirillum amazonense</name>
    <dbReference type="NCBI Taxonomy" id="28077"/>
    <lineage>
        <taxon>Bacteria</taxon>
        <taxon>Pseudomonadati</taxon>
        <taxon>Pseudomonadota</taxon>
        <taxon>Alphaproteobacteria</taxon>
        <taxon>Rhodospirillales</taxon>
        <taxon>Azospirillaceae</taxon>
        <taxon>Nitrospirillum</taxon>
    </lineage>
</organism>
<dbReference type="InterPro" id="IPR023576">
    <property type="entry name" value="UbiE/COQ5_MeTrFase_CS"/>
</dbReference>
<dbReference type="Proteomes" id="UP000319859">
    <property type="component" value="Unassembled WGS sequence"/>
</dbReference>
<dbReference type="AlphaFoldDB" id="A0A560FM91"/>
<comment type="pathway">
    <text evidence="6">Cofactor biosynthesis; ubiquinone biosynthesis.</text>
</comment>
<dbReference type="InterPro" id="IPR029063">
    <property type="entry name" value="SAM-dependent_MTases_sf"/>
</dbReference>
<evidence type="ECO:0000256" key="2">
    <source>
        <dbReference type="ARBA" id="ARBA00022603"/>
    </source>
</evidence>
<evidence type="ECO:0000256" key="5">
    <source>
        <dbReference type="ARBA" id="ARBA00022691"/>
    </source>
</evidence>
<comment type="function">
    <text evidence="6">Methyltransferase required for the conversion of demethylmenaquinol (DMKH2) to menaquinol (MKH2) and the conversion of 2-polyprenyl-6-methoxy-1,4-benzoquinol (DDMQH2) to 2-polyprenyl-3-methyl-6-methoxy-1,4-benzoquinol (DMQH2).</text>
</comment>
<evidence type="ECO:0000256" key="4">
    <source>
        <dbReference type="ARBA" id="ARBA00022688"/>
    </source>
</evidence>
<dbReference type="GO" id="GO:0009060">
    <property type="term" value="P:aerobic respiration"/>
    <property type="evidence" value="ECO:0007669"/>
    <property type="project" value="UniProtKB-UniRule"/>
</dbReference>
<dbReference type="Gene3D" id="3.40.50.150">
    <property type="entry name" value="Vaccinia Virus protein VP39"/>
    <property type="match status" value="1"/>
</dbReference>
<evidence type="ECO:0000313" key="8">
    <source>
        <dbReference type="Proteomes" id="UP000319859"/>
    </source>
</evidence>
<feature type="binding site" evidence="6">
    <location>
        <position position="113"/>
    </location>
    <ligand>
        <name>S-adenosyl-L-methionine</name>
        <dbReference type="ChEBI" id="CHEBI:59789"/>
    </ligand>
</feature>
<sequence length="284" mass="31153">MVDHPTPPPFTADTTATDALTAQEREARSFGFRAINPAEKAPLVQGVFSSVASRYDIMNDLMSVGIHRLWKADFVGLVNPRAGETILDVAGGTGDIAFRMAAKAPAARIMVCDLTEAMVRVGRDRGIDKGSMPGWDQTPETRGGLPTGGLQWTVGNAESLPLPNRSVDAYTIAFGLRNVTHIDKALAEAYRVLKPGGRFYCLEFSQVNLPILRELYDRYSFEVLPRIGQVVAGDRDSYQYLVESIRRFPEREALCRRLEAVGFSQAKARPLTGGVAAIHSAWRV</sequence>
<comment type="catalytic activity">
    <reaction evidence="6">
        <text>a 2-demethylmenaquinol + S-adenosyl-L-methionine = a menaquinol + S-adenosyl-L-homocysteine + H(+)</text>
        <dbReference type="Rhea" id="RHEA:42640"/>
        <dbReference type="Rhea" id="RHEA-COMP:9539"/>
        <dbReference type="Rhea" id="RHEA-COMP:9563"/>
        <dbReference type="ChEBI" id="CHEBI:15378"/>
        <dbReference type="ChEBI" id="CHEBI:18151"/>
        <dbReference type="ChEBI" id="CHEBI:55437"/>
        <dbReference type="ChEBI" id="CHEBI:57856"/>
        <dbReference type="ChEBI" id="CHEBI:59789"/>
        <dbReference type="EC" id="2.1.1.163"/>
    </reaction>
</comment>
<keyword evidence="4 6" id="KW-0831">Ubiquinone biosynthesis</keyword>
<feature type="binding site" evidence="6">
    <location>
        <position position="93"/>
    </location>
    <ligand>
        <name>S-adenosyl-L-methionine</name>
        <dbReference type="ChEBI" id="CHEBI:59789"/>
    </ligand>
</feature>
<dbReference type="SUPFAM" id="SSF53335">
    <property type="entry name" value="S-adenosyl-L-methionine-dependent methyltransferases"/>
    <property type="match status" value="1"/>
</dbReference>
<protein>
    <recommendedName>
        <fullName evidence="6">Ubiquinone/menaquinone biosynthesis C-methyltransferase UbiE</fullName>
        <ecNumber evidence="6">2.1.1.163</ecNumber>
        <ecNumber evidence="6">2.1.1.201</ecNumber>
    </recommendedName>
    <alternativeName>
        <fullName evidence="6">2-methoxy-6-polyprenyl-1,4-benzoquinol methylase</fullName>
    </alternativeName>
    <alternativeName>
        <fullName evidence="6">Demethylmenaquinone methyltransferase</fullName>
    </alternativeName>
</protein>
<gene>
    <name evidence="6" type="primary">ubiE</name>
    <name evidence="7" type="ORF">FBZ89_103342</name>
</gene>
<dbReference type="PANTHER" id="PTHR43591:SF24">
    <property type="entry name" value="2-METHOXY-6-POLYPRENYL-1,4-BENZOQUINOL METHYLASE, MITOCHONDRIAL"/>
    <property type="match status" value="1"/>
</dbReference>
<dbReference type="PROSITE" id="PS01184">
    <property type="entry name" value="UBIE_2"/>
    <property type="match status" value="1"/>
</dbReference>
<dbReference type="UniPathway" id="UPA00232"/>
<reference evidence="7 8" key="1">
    <citation type="submission" date="2019-06" db="EMBL/GenBank/DDBJ databases">
        <title>Genomic Encyclopedia of Type Strains, Phase IV (KMG-V): Genome sequencing to study the core and pangenomes of soil and plant-associated prokaryotes.</title>
        <authorList>
            <person name="Whitman W."/>
        </authorList>
    </citation>
    <scope>NUCLEOTIDE SEQUENCE [LARGE SCALE GENOMIC DNA]</scope>
    <source>
        <strain evidence="7 8">BR 11880</strain>
    </source>
</reference>
<evidence type="ECO:0000313" key="7">
    <source>
        <dbReference type="EMBL" id="TWB22715.1"/>
    </source>
</evidence>
<dbReference type="GO" id="GO:0009234">
    <property type="term" value="P:menaquinone biosynthetic process"/>
    <property type="evidence" value="ECO:0007669"/>
    <property type="project" value="UniProtKB-UniRule"/>
</dbReference>
<dbReference type="EMBL" id="VITN01000003">
    <property type="protein sequence ID" value="TWB22715.1"/>
    <property type="molecule type" value="Genomic_DNA"/>
</dbReference>
<comment type="similarity">
    <text evidence="6">Belongs to the class I-like SAM-binding methyltransferase superfamily. MenG/UbiE family.</text>
</comment>
<dbReference type="EC" id="2.1.1.201" evidence="6"/>
<proteinExistence type="inferred from homology"/>
<feature type="binding site" evidence="6">
    <location>
        <begin position="156"/>
        <end position="157"/>
    </location>
    <ligand>
        <name>S-adenosyl-L-methionine</name>
        <dbReference type="ChEBI" id="CHEBI:59789"/>
    </ligand>
</feature>
<comment type="caution">
    <text evidence="7">The sequence shown here is derived from an EMBL/GenBank/DDBJ whole genome shotgun (WGS) entry which is preliminary data.</text>
</comment>
<dbReference type="Pfam" id="PF01209">
    <property type="entry name" value="Ubie_methyltran"/>
    <property type="match status" value="1"/>
</dbReference>
<dbReference type="HAMAP" id="MF_01813">
    <property type="entry name" value="MenG_UbiE_methyltr"/>
    <property type="match status" value="1"/>
</dbReference>
<dbReference type="CDD" id="cd02440">
    <property type="entry name" value="AdoMet_MTases"/>
    <property type="match status" value="1"/>
</dbReference>
<name>A0A560FM91_9PROT</name>
<dbReference type="GO" id="GO:0032259">
    <property type="term" value="P:methylation"/>
    <property type="evidence" value="ECO:0007669"/>
    <property type="project" value="UniProtKB-KW"/>
</dbReference>
<dbReference type="InterPro" id="IPR004033">
    <property type="entry name" value="UbiE/COQ5_MeTrFase"/>
</dbReference>